<keyword evidence="6" id="KW-0408">Iron</keyword>
<evidence type="ECO:0000256" key="4">
    <source>
        <dbReference type="ARBA" id="ARBA00022723"/>
    </source>
</evidence>
<dbReference type="InterPro" id="IPR036396">
    <property type="entry name" value="Cyt_P450_sf"/>
</dbReference>
<proteinExistence type="inferred from homology"/>
<organism evidence="9 10">
    <name type="scientific">Amylocarpus encephaloides</name>
    <dbReference type="NCBI Taxonomy" id="45428"/>
    <lineage>
        <taxon>Eukaryota</taxon>
        <taxon>Fungi</taxon>
        <taxon>Dikarya</taxon>
        <taxon>Ascomycota</taxon>
        <taxon>Pezizomycotina</taxon>
        <taxon>Leotiomycetes</taxon>
        <taxon>Helotiales</taxon>
        <taxon>Helotiales incertae sedis</taxon>
        <taxon>Amylocarpus</taxon>
    </lineage>
</organism>
<dbReference type="GO" id="GO:0016712">
    <property type="term" value="F:oxidoreductase activity, acting on paired donors, with incorporation or reduction of molecular oxygen, reduced flavin or flavoprotein as one donor, and incorporation of one atom of oxygen"/>
    <property type="evidence" value="ECO:0007669"/>
    <property type="project" value="InterPro"/>
</dbReference>
<dbReference type="OrthoDB" id="1470350at2759"/>
<dbReference type="Proteomes" id="UP000824998">
    <property type="component" value="Unassembled WGS sequence"/>
</dbReference>
<protein>
    <submittedName>
        <fullName evidence="9">Cytochrome P450</fullName>
    </submittedName>
</protein>
<reference evidence="9" key="1">
    <citation type="journal article" date="2021" name="IMA Fungus">
        <title>Genomic characterization of three marine fungi, including Emericellopsis atlantica sp. nov. with signatures of a generalist lifestyle and marine biomass degradation.</title>
        <authorList>
            <person name="Hagestad O.C."/>
            <person name="Hou L."/>
            <person name="Andersen J.H."/>
            <person name="Hansen E.H."/>
            <person name="Altermark B."/>
            <person name="Li C."/>
            <person name="Kuhnert E."/>
            <person name="Cox R.J."/>
            <person name="Crous P.W."/>
            <person name="Spatafora J.W."/>
            <person name="Lail K."/>
            <person name="Amirebrahimi M."/>
            <person name="Lipzen A."/>
            <person name="Pangilinan J."/>
            <person name="Andreopoulos W."/>
            <person name="Hayes R.D."/>
            <person name="Ng V."/>
            <person name="Grigoriev I.V."/>
            <person name="Jackson S.A."/>
            <person name="Sutton T.D.S."/>
            <person name="Dobson A.D.W."/>
            <person name="Rama T."/>
        </authorList>
    </citation>
    <scope>NUCLEOTIDE SEQUENCE</scope>
    <source>
        <strain evidence="9">TRa018bII</strain>
    </source>
</reference>
<keyword evidence="7" id="KW-0503">Monooxygenase</keyword>
<evidence type="ECO:0000256" key="6">
    <source>
        <dbReference type="ARBA" id="ARBA00023004"/>
    </source>
</evidence>
<evidence type="ECO:0000313" key="10">
    <source>
        <dbReference type="Proteomes" id="UP000824998"/>
    </source>
</evidence>
<dbReference type="GO" id="GO:0005506">
    <property type="term" value="F:iron ion binding"/>
    <property type="evidence" value="ECO:0007669"/>
    <property type="project" value="InterPro"/>
</dbReference>
<comment type="cofactor">
    <cofactor evidence="1">
        <name>heme</name>
        <dbReference type="ChEBI" id="CHEBI:30413"/>
    </cofactor>
</comment>
<feature type="transmembrane region" description="Helical" evidence="8">
    <location>
        <begin position="12"/>
        <end position="30"/>
    </location>
</feature>
<dbReference type="PANTHER" id="PTHR24287:SF1">
    <property type="entry name" value="P450, PUTATIVE (EUROFUNG)-RELATED"/>
    <property type="match status" value="1"/>
</dbReference>
<evidence type="ECO:0000256" key="1">
    <source>
        <dbReference type="ARBA" id="ARBA00001971"/>
    </source>
</evidence>
<comment type="caution">
    <text evidence="9">The sequence shown here is derived from an EMBL/GenBank/DDBJ whole genome shotgun (WGS) entry which is preliminary data.</text>
</comment>
<accession>A0A9P7Y5A1</accession>
<dbReference type="InterPro" id="IPR002974">
    <property type="entry name" value="Cyt_P450_E_CYP52_ascomycetes"/>
</dbReference>
<evidence type="ECO:0000256" key="3">
    <source>
        <dbReference type="ARBA" id="ARBA00022617"/>
    </source>
</evidence>
<keyword evidence="3" id="KW-0349">Heme</keyword>
<dbReference type="GO" id="GO:0020037">
    <property type="term" value="F:heme binding"/>
    <property type="evidence" value="ECO:0007669"/>
    <property type="project" value="InterPro"/>
</dbReference>
<dbReference type="Gene3D" id="1.10.630.10">
    <property type="entry name" value="Cytochrome P450"/>
    <property type="match status" value="1"/>
</dbReference>
<keyword evidence="8" id="KW-0812">Transmembrane</keyword>
<dbReference type="InterPro" id="IPR047146">
    <property type="entry name" value="Cyt_P450_E_CYP52_fungi"/>
</dbReference>
<dbReference type="PANTHER" id="PTHR24287">
    <property type="entry name" value="P450, PUTATIVE (EUROFUNG)-RELATED"/>
    <property type="match status" value="1"/>
</dbReference>
<keyword evidence="8" id="KW-0472">Membrane</keyword>
<dbReference type="Pfam" id="PF00067">
    <property type="entry name" value="p450"/>
    <property type="match status" value="1"/>
</dbReference>
<gene>
    <name evidence="9" type="ORF">BJ875DRAFT_529060</name>
</gene>
<comment type="similarity">
    <text evidence="2">Belongs to the cytochrome P450 family.</text>
</comment>
<keyword evidence="8" id="KW-1133">Transmembrane helix</keyword>
<dbReference type="EMBL" id="MU252131">
    <property type="protein sequence ID" value="KAG9228053.1"/>
    <property type="molecule type" value="Genomic_DNA"/>
</dbReference>
<evidence type="ECO:0000313" key="9">
    <source>
        <dbReference type="EMBL" id="KAG9228053.1"/>
    </source>
</evidence>
<evidence type="ECO:0000256" key="5">
    <source>
        <dbReference type="ARBA" id="ARBA00023002"/>
    </source>
</evidence>
<name>A0A9P7Y5A1_9HELO</name>
<keyword evidence="4" id="KW-0479">Metal-binding</keyword>
<keyword evidence="10" id="KW-1185">Reference proteome</keyword>
<evidence type="ECO:0000256" key="8">
    <source>
        <dbReference type="SAM" id="Phobius"/>
    </source>
</evidence>
<evidence type="ECO:0000256" key="7">
    <source>
        <dbReference type="ARBA" id="ARBA00023033"/>
    </source>
</evidence>
<keyword evidence="5" id="KW-0560">Oxidoreductase</keyword>
<dbReference type="InterPro" id="IPR001128">
    <property type="entry name" value="Cyt_P450"/>
</dbReference>
<sequence>MDDVFAEGSRLTLRLGVVSLFLAYVIYAYVQRQNKYEADTLFSEEHGCKPLKKRLPYRWPLALDVFKRQYDALMAGKLLASQAEFFDETQVGQTFEVKLLGRVGYFTTDPKNIEAIVSTHFEGNMPLADWSLGSRRAGLFPMVGEGIFTQDGHRWKHSRELLRRQFMRIQYQDVKVFEIPVNNLLAALSSSTGVVDLQHELFRFTLATTTSLIFGEPFAGLDSTDHEIFAENFDYCVLISAIRLRLANLCFLYSPLKFKKGCAEVKRYATYYVNHVLKDKDENSEELASKRHPFILDLFKEL</sequence>
<evidence type="ECO:0000256" key="2">
    <source>
        <dbReference type="ARBA" id="ARBA00010617"/>
    </source>
</evidence>
<dbReference type="SUPFAM" id="SSF48264">
    <property type="entry name" value="Cytochrome P450"/>
    <property type="match status" value="1"/>
</dbReference>
<dbReference type="PRINTS" id="PR01239">
    <property type="entry name" value="EP450IICYP52"/>
</dbReference>
<dbReference type="AlphaFoldDB" id="A0A9P7Y5A1"/>